<dbReference type="Pfam" id="PF13910">
    <property type="entry name" value="DUF4209"/>
    <property type="match status" value="1"/>
</dbReference>
<evidence type="ECO:0000313" key="8">
    <source>
        <dbReference type="Proteomes" id="UP001220209"/>
    </source>
</evidence>
<dbReference type="AlphaFoldDB" id="A0AAP1VEI8"/>
<dbReference type="EMBL" id="JAGEMX010000035">
    <property type="protein sequence ID" value="MBO1835589.1"/>
    <property type="molecule type" value="Genomic_DNA"/>
</dbReference>
<dbReference type="Proteomes" id="UP001220209">
    <property type="component" value="Chromosome 1"/>
</dbReference>
<feature type="domain" description="DUF7380" evidence="2">
    <location>
        <begin position="15"/>
        <end position="193"/>
    </location>
</feature>
<evidence type="ECO:0000313" key="7">
    <source>
        <dbReference type="Proteomes" id="UP000664048"/>
    </source>
</evidence>
<evidence type="ECO:0000313" key="4">
    <source>
        <dbReference type="EMBL" id="MBO1835589.1"/>
    </source>
</evidence>
<reference evidence="3" key="1">
    <citation type="submission" date="2021-01" db="EMBL/GenBank/DDBJ databases">
        <title>Outbreak of Burkholderia contaminns endophthalmitis traced to a clinical ventilation system.</title>
        <authorList>
            <person name="Lipuma J."/>
            <person name="Spilker T."/>
            <person name="Kratholm J."/>
        </authorList>
    </citation>
    <scope>NUCLEOTIDE SEQUENCE</scope>
    <source>
        <strain evidence="3">HI4954</strain>
    </source>
</reference>
<reference evidence="4 7" key="2">
    <citation type="submission" date="2021-03" db="EMBL/GenBank/DDBJ databases">
        <title>Clinical course, treatment and visual outcome of an outbreak of Burkholderia contaminans endophthalmitis following cataract surgery.</title>
        <authorList>
            <person name="Lind C."/>
            <person name="Olsen K."/>
            <person name="Angelsen N.K."/>
            <person name="Krefting E.A."/>
            <person name="Fossen K."/>
            <person name="Gravningen K."/>
            <person name="Depoorter E."/>
            <person name="Vandamme P."/>
            <person name="Bertelsen G."/>
        </authorList>
    </citation>
    <scope>NUCLEOTIDE SEQUENCE [LARGE SCALE GENOMIC DNA]</scope>
    <source>
        <strain evidence="4 7">51242556</strain>
    </source>
</reference>
<dbReference type="RefSeq" id="WP_135370755.1">
    <property type="nucleotide sequence ID" value="NZ_AP018358.1"/>
</dbReference>
<feature type="domain" description="DUF4209" evidence="1">
    <location>
        <begin position="506"/>
        <end position="594"/>
    </location>
</feature>
<accession>A0AAP1VEI8</accession>
<dbReference type="GeneID" id="93193252"/>
<evidence type="ECO:0000259" key="1">
    <source>
        <dbReference type="Pfam" id="PF13910"/>
    </source>
</evidence>
<dbReference type="InterPro" id="IPR025209">
    <property type="entry name" value="DUF4209"/>
</dbReference>
<dbReference type="InterPro" id="IPR055804">
    <property type="entry name" value="DUF7380"/>
</dbReference>
<gene>
    <name evidence="4" type="ORF">J4M89_40090</name>
    <name evidence="3" type="ORF">JIN94_39580</name>
    <name evidence="5" type="ORF">LXE91_07370</name>
</gene>
<sequence length="621" mass="69907">MERQQEEAQPGLHCASSSDFGNLDLVNLLSTLKKADSHAMEMSLQEDLRKATESGDEDASRALRVLILLCTLHLQVEDPGPAYIARWRSPRGRSYEAGDFRGEQNDVLARLLPRIAHPGLRARVADVVWYNDRKQWEAGTAAVSAYCEVVDKRIEGVFVSAFPDIDETFTDAVDSFHRALQIASASAKPNKLPHLVRDTFGKLYAHLKAHECHVSFVRLARLGGSYKLVTWKAIAEDAEVLANAAGEAVPPWALHPIWQLAAHAYTRVKDNEAKRRCVSRMVDETLRNRDHVSQAAARASWTRDAIEELRQAGGFDERIEGLRAQLRDFQEKAVDETIQFSIPFDLSQERAGTVKLFGELTLPDSLLQLGIITSPPKIVELRAMAERSFQSSSLGAMFGSQYTDIEGKVVAQSPARSLSGEANEAQLKEEYVRILDLHRHHVVNGYLEPARRTIMSRFPLEERHFRPIVDASPFVPTGHEHLFCLGFARFWQGDYASAVHLLVPQIENSIRHVLLNSNRDSSKMNHELLQEDRSLSGLLENFRDEMDDVFGKDLTNDMELLFVHKPGPALRHELAHGKLYDAICYEANAVYACWFVFFLTIIPLTEQWGSVIAPAFESMAY</sequence>
<dbReference type="EMBL" id="CP090640">
    <property type="protein sequence ID" value="WFN18826.1"/>
    <property type="molecule type" value="Genomic_DNA"/>
</dbReference>
<organism evidence="3 6">
    <name type="scientific">Burkholderia contaminans</name>
    <dbReference type="NCBI Taxonomy" id="488447"/>
    <lineage>
        <taxon>Bacteria</taxon>
        <taxon>Pseudomonadati</taxon>
        <taxon>Pseudomonadota</taxon>
        <taxon>Betaproteobacteria</taxon>
        <taxon>Burkholderiales</taxon>
        <taxon>Burkholderiaceae</taxon>
        <taxon>Burkholderia</taxon>
        <taxon>Burkholderia cepacia complex</taxon>
    </lineage>
</organism>
<dbReference type="EMBL" id="JAENIB010000043">
    <property type="protein sequence ID" value="MBK1935987.1"/>
    <property type="molecule type" value="Genomic_DNA"/>
</dbReference>
<keyword evidence="7" id="KW-1185">Reference proteome</keyword>
<evidence type="ECO:0000313" key="6">
    <source>
        <dbReference type="Proteomes" id="UP000611459"/>
    </source>
</evidence>
<reference evidence="5 8" key="3">
    <citation type="submission" date="2021-12" db="EMBL/GenBank/DDBJ databases">
        <title>Genomic and phenotypic characterization of three Burkholderia contaminans isolates recovered from different sources.</title>
        <authorList>
            <person name="Lopez De Volder A."/>
            <person name="Fan Y."/>
            <person name="Nunvar J."/>
            <person name="Herrera T."/>
            <person name="Timp W."/>
            <person name="Degrossi J."/>
        </authorList>
    </citation>
    <scope>NUCLEOTIDE SEQUENCE [LARGE SCALE GENOMIC DNA]</scope>
    <source>
        <strain evidence="5 8">LMG 23361</strain>
    </source>
</reference>
<dbReference type="Proteomes" id="UP000611459">
    <property type="component" value="Unassembled WGS sequence"/>
</dbReference>
<proteinExistence type="predicted"/>
<evidence type="ECO:0000259" key="2">
    <source>
        <dbReference type="Pfam" id="PF24098"/>
    </source>
</evidence>
<protein>
    <submittedName>
        <fullName evidence="5">DUF4209 domain-containing protein</fullName>
    </submittedName>
</protein>
<name>A0AAP1VEI8_9BURK</name>
<evidence type="ECO:0000313" key="3">
    <source>
        <dbReference type="EMBL" id="MBK1935987.1"/>
    </source>
</evidence>
<dbReference type="Pfam" id="PF24098">
    <property type="entry name" value="DUF7380"/>
    <property type="match status" value="1"/>
</dbReference>
<evidence type="ECO:0000313" key="5">
    <source>
        <dbReference type="EMBL" id="WFN18826.1"/>
    </source>
</evidence>
<dbReference type="Proteomes" id="UP000664048">
    <property type="component" value="Unassembled WGS sequence"/>
</dbReference>